<organism evidence="6 7">
    <name type="scientific">Pavo cristatus</name>
    <name type="common">Indian peafowl</name>
    <name type="synonym">Blue peafowl</name>
    <dbReference type="NCBI Taxonomy" id="9049"/>
    <lineage>
        <taxon>Eukaryota</taxon>
        <taxon>Metazoa</taxon>
        <taxon>Chordata</taxon>
        <taxon>Craniata</taxon>
        <taxon>Vertebrata</taxon>
        <taxon>Euteleostomi</taxon>
        <taxon>Archelosauria</taxon>
        <taxon>Archosauria</taxon>
        <taxon>Dinosauria</taxon>
        <taxon>Saurischia</taxon>
        <taxon>Theropoda</taxon>
        <taxon>Coelurosauria</taxon>
        <taxon>Aves</taxon>
        <taxon>Neognathae</taxon>
        <taxon>Galloanserae</taxon>
        <taxon>Galliformes</taxon>
        <taxon>Phasianidae</taxon>
        <taxon>Phasianinae</taxon>
        <taxon>Pavo</taxon>
    </lineage>
</organism>
<reference evidence="6" key="1">
    <citation type="submission" date="2025-08" db="UniProtKB">
        <authorList>
            <consortium name="Ensembl"/>
        </authorList>
    </citation>
    <scope>IDENTIFICATION</scope>
</reference>
<evidence type="ECO:0000256" key="4">
    <source>
        <dbReference type="ARBA" id="ARBA00023453"/>
    </source>
</evidence>
<reference evidence="6" key="2">
    <citation type="submission" date="2025-09" db="UniProtKB">
        <authorList>
            <consortium name="Ensembl"/>
        </authorList>
    </citation>
    <scope>IDENTIFICATION</scope>
</reference>
<dbReference type="AlphaFoldDB" id="A0A8C9F5A6"/>
<keyword evidence="7" id="KW-1185">Reference proteome</keyword>
<name>A0A8C9F5A6_PAVCR</name>
<proteinExistence type="inferred from homology"/>
<keyword evidence="3" id="KW-0949">S-adenosyl-L-methionine</keyword>
<dbReference type="Proteomes" id="UP000694428">
    <property type="component" value="Unplaced"/>
</dbReference>
<dbReference type="GO" id="GO:0008757">
    <property type="term" value="F:S-adenosylmethionine-dependent methyltransferase activity"/>
    <property type="evidence" value="ECO:0007669"/>
    <property type="project" value="TreeGrafter"/>
</dbReference>
<dbReference type="CDD" id="cd02440">
    <property type="entry name" value="AdoMet_MTases"/>
    <property type="match status" value="1"/>
</dbReference>
<comment type="similarity">
    <text evidence="4">Belongs to the class I-like SAM-binding methyltransferase superfamily. Cation-dependent O-methyltransferase family.</text>
</comment>
<dbReference type="PANTHER" id="PTHR10509:SF93">
    <property type="entry name" value="CATECHOL O-METHYLTRANSFERASE DOMAIN-CONTAINING PROTEIN 1"/>
    <property type="match status" value="1"/>
</dbReference>
<dbReference type="GO" id="GO:0008171">
    <property type="term" value="F:O-methyltransferase activity"/>
    <property type="evidence" value="ECO:0007669"/>
    <property type="project" value="InterPro"/>
</dbReference>
<evidence type="ECO:0008006" key="8">
    <source>
        <dbReference type="Google" id="ProtNLM"/>
    </source>
</evidence>
<dbReference type="InterPro" id="IPR050362">
    <property type="entry name" value="Cation-dep_OMT"/>
</dbReference>
<dbReference type="Ensembl" id="ENSPSTT00000011360.1">
    <property type="protein sequence ID" value="ENSPSTP00000010819.1"/>
    <property type="gene ID" value="ENSPSTG00000007636.1"/>
</dbReference>
<evidence type="ECO:0000256" key="5">
    <source>
        <dbReference type="SAM" id="MobiDB-lite"/>
    </source>
</evidence>
<dbReference type="SUPFAM" id="SSF53335">
    <property type="entry name" value="S-adenosyl-L-methionine-dependent methyltransferases"/>
    <property type="match status" value="1"/>
</dbReference>
<evidence type="ECO:0000256" key="2">
    <source>
        <dbReference type="ARBA" id="ARBA00022679"/>
    </source>
</evidence>
<evidence type="ECO:0000313" key="6">
    <source>
        <dbReference type="Ensembl" id="ENSPSTP00000010819.1"/>
    </source>
</evidence>
<dbReference type="PANTHER" id="PTHR10509">
    <property type="entry name" value="O-METHYLTRANSFERASE-RELATED"/>
    <property type="match status" value="1"/>
</dbReference>
<accession>A0A8C9F5A6</accession>
<keyword evidence="2" id="KW-0808">Transferase</keyword>
<dbReference type="Gene3D" id="3.40.50.150">
    <property type="entry name" value="Vaccinia Virus protein VP39"/>
    <property type="match status" value="1"/>
</dbReference>
<evidence type="ECO:0000313" key="7">
    <source>
        <dbReference type="Proteomes" id="UP000694428"/>
    </source>
</evidence>
<dbReference type="InterPro" id="IPR002935">
    <property type="entry name" value="SAM_O-MeTrfase"/>
</dbReference>
<dbReference type="GO" id="GO:0032259">
    <property type="term" value="P:methylation"/>
    <property type="evidence" value="ECO:0007669"/>
    <property type="project" value="UniProtKB-KW"/>
</dbReference>
<keyword evidence="1" id="KW-0489">Methyltransferase</keyword>
<evidence type="ECO:0000256" key="3">
    <source>
        <dbReference type="ARBA" id="ARBA00022691"/>
    </source>
</evidence>
<sequence>MRCSQKTGHRPFSTDTPSDTRFTREKTQHLSTSRSRAARGMNVIQKPRPGREEAGPGRLAPRGGQLRPTSLRRGRTAQLAATSPRPEMPLFSVPKEVAVGTAMLGVAFATGLLAGKRYPSLLFGTSKPHKSIIGKSSPLWQYILDHSLREHPILKKLRLLTAEYPWGKMMVSCDQAQLMANLIKLIKAKKVIEVGVLTGYNALSMALALPDNGRVIACDINEDYAKIGKPLWKEAGVDHKIDLRIKPATQTLDELLAGGEAETFDFAFIDADKESYNEYYEKCLRLIKKGGIIAIDNVLRCGMVLKPRKDDLATQSIHHLNEKLVRDARVNISMIPMGDGVTLVFKL</sequence>
<protein>
    <recommendedName>
        <fullName evidence="8">Catechol-O-methyltransferase domain containing 1</fullName>
    </recommendedName>
</protein>
<feature type="region of interest" description="Disordered" evidence="5">
    <location>
        <begin position="1"/>
        <end position="87"/>
    </location>
</feature>
<evidence type="ECO:0000256" key="1">
    <source>
        <dbReference type="ARBA" id="ARBA00022603"/>
    </source>
</evidence>
<dbReference type="PROSITE" id="PS51682">
    <property type="entry name" value="SAM_OMT_I"/>
    <property type="match status" value="1"/>
</dbReference>
<dbReference type="InterPro" id="IPR029063">
    <property type="entry name" value="SAM-dependent_MTases_sf"/>
</dbReference>
<dbReference type="Pfam" id="PF01596">
    <property type="entry name" value="Methyltransf_3"/>
    <property type="match status" value="1"/>
</dbReference>